<feature type="binding site" evidence="10">
    <location>
        <position position="34"/>
    </location>
    <ligand>
        <name>ATP</name>
        <dbReference type="ChEBI" id="CHEBI:30616"/>
    </ligand>
</feature>
<keyword evidence="15" id="KW-1185">Reference proteome</keyword>
<proteinExistence type="predicted"/>
<dbReference type="EC" id="2.7.11.1" evidence="2"/>
<dbReference type="GO" id="GO:0004674">
    <property type="term" value="F:protein serine/threonine kinase activity"/>
    <property type="evidence" value="ECO:0007669"/>
    <property type="project" value="UniProtKB-KW"/>
</dbReference>
<dbReference type="InterPro" id="IPR008271">
    <property type="entry name" value="Ser/Thr_kinase_AS"/>
</dbReference>
<keyword evidence="3" id="KW-0723">Serine/threonine-protein kinase</keyword>
<feature type="compositionally biased region" description="Basic and acidic residues" evidence="12">
    <location>
        <begin position="398"/>
        <end position="436"/>
    </location>
</feature>
<evidence type="ECO:0000256" key="4">
    <source>
        <dbReference type="ARBA" id="ARBA00022679"/>
    </source>
</evidence>
<evidence type="ECO:0000256" key="8">
    <source>
        <dbReference type="ARBA" id="ARBA00047899"/>
    </source>
</evidence>
<evidence type="ECO:0000256" key="5">
    <source>
        <dbReference type="ARBA" id="ARBA00022741"/>
    </source>
</evidence>
<dbReference type="SMART" id="SM00220">
    <property type="entry name" value="S_TKc"/>
    <property type="match status" value="1"/>
</dbReference>
<sequence length="665" mass="77604">MEVYEVVKSIGSGNFGQVYLVRHKYEGRNYVVKKIKTRDMNDKDRENTEQEVRLLQKLRHANIVAYKDSYIDREQYLCIVMVYCEGGDIYLKIKDAKGKKFSEAQILEWIAQILLALLYLHERKILHRDLKTQNIFIKNGKIRLGDFGIAKVLDGTKDFANTCIGTPYYMSPELFKNKPYSYKSDVWAFGCVIYEMMNLRHAFDAQSLNGLAMKILKGSYPPTSPFYSKGLRDIVTKMLSVNPSQRPTLIDLLNTPLIRRHVVIYLRDCLTPTTEPKDLDDINVDSLKDQAERYGLMPLINGESKMPQPIQRSEQQIEAKLKKEEEEKQEMEVLLSKLTAQKKEIKSKLKQNINKVKQQETEKANELEKQQKQKQVDAEKRRDAQLQEKRKKAKAYNKRVEDNSKSEEDKRQEESTTARDRVIAEKEKRRKEEEDRKYAELMQIHQQNQYNRQVAVEMHQAQFRTSSILQSALTYEKVAPNLTEEELKEVAEYEEESTEAQTDEEELKKLEELRLINQQVNDTIERIQVKTIRIEEMRESLRFSKSGMSGFEPDPPDEVEEINEENSPEVNYGELEAVEELEEEEAKEELPSWHSKLREKLKLLQHKCEAGIGHQLYERSLNLLKEMSGHNNDAIRSALIELLGINNIGYWVILDQIIVIESSLT</sequence>
<evidence type="ECO:0000256" key="7">
    <source>
        <dbReference type="ARBA" id="ARBA00022840"/>
    </source>
</evidence>
<evidence type="ECO:0000256" key="9">
    <source>
        <dbReference type="ARBA" id="ARBA00048679"/>
    </source>
</evidence>
<dbReference type="PROSITE" id="PS00108">
    <property type="entry name" value="PROTEIN_KINASE_ST"/>
    <property type="match status" value="1"/>
</dbReference>
<feature type="region of interest" description="Disordered" evidence="12">
    <location>
        <begin position="360"/>
        <end position="436"/>
    </location>
</feature>
<dbReference type="FunFam" id="3.30.200.20:FF:000631">
    <property type="entry name" value="Serine/threonine-protein kinase NEK"/>
    <property type="match status" value="1"/>
</dbReference>
<keyword evidence="7 10" id="KW-0067">ATP-binding</keyword>
<evidence type="ECO:0000256" key="3">
    <source>
        <dbReference type="ARBA" id="ARBA00022527"/>
    </source>
</evidence>
<feature type="compositionally biased region" description="Basic and acidic residues" evidence="12">
    <location>
        <begin position="360"/>
        <end position="388"/>
    </location>
</feature>
<dbReference type="Gene3D" id="3.30.200.20">
    <property type="entry name" value="Phosphorylase Kinase, domain 1"/>
    <property type="match status" value="1"/>
</dbReference>
<reference evidence="14" key="1">
    <citation type="submission" date="2021-09" db="EMBL/GenBank/DDBJ databases">
        <authorList>
            <consortium name="AG Swart"/>
            <person name="Singh M."/>
            <person name="Singh A."/>
            <person name="Seah K."/>
            <person name="Emmerich C."/>
        </authorList>
    </citation>
    <scope>NUCLEOTIDE SEQUENCE</scope>
    <source>
        <strain evidence="14">ATCC30299</strain>
    </source>
</reference>
<dbReference type="EMBL" id="CAJZBQ010000005">
    <property type="protein sequence ID" value="CAG9312240.1"/>
    <property type="molecule type" value="Genomic_DNA"/>
</dbReference>
<dbReference type="AlphaFoldDB" id="A0AAU9IEC8"/>
<dbReference type="PANTHER" id="PTHR44899">
    <property type="entry name" value="CAMK FAMILY PROTEIN KINASE"/>
    <property type="match status" value="1"/>
</dbReference>
<name>A0AAU9IEC8_9CILI</name>
<evidence type="ECO:0000313" key="14">
    <source>
        <dbReference type="EMBL" id="CAG9312240.1"/>
    </source>
</evidence>
<comment type="catalytic activity">
    <reaction evidence="8">
        <text>L-threonyl-[protein] + ATP = O-phospho-L-threonyl-[protein] + ADP + H(+)</text>
        <dbReference type="Rhea" id="RHEA:46608"/>
        <dbReference type="Rhea" id="RHEA-COMP:11060"/>
        <dbReference type="Rhea" id="RHEA-COMP:11605"/>
        <dbReference type="ChEBI" id="CHEBI:15378"/>
        <dbReference type="ChEBI" id="CHEBI:30013"/>
        <dbReference type="ChEBI" id="CHEBI:30616"/>
        <dbReference type="ChEBI" id="CHEBI:61977"/>
        <dbReference type="ChEBI" id="CHEBI:456216"/>
        <dbReference type="EC" id="2.7.11.1"/>
    </reaction>
</comment>
<comment type="caution">
    <text evidence="14">The sequence shown here is derived from an EMBL/GenBank/DDBJ whole genome shotgun (WGS) entry which is preliminary data.</text>
</comment>
<evidence type="ECO:0000256" key="2">
    <source>
        <dbReference type="ARBA" id="ARBA00012513"/>
    </source>
</evidence>
<evidence type="ECO:0000256" key="6">
    <source>
        <dbReference type="ARBA" id="ARBA00022777"/>
    </source>
</evidence>
<comment type="catalytic activity">
    <reaction evidence="9">
        <text>L-seryl-[protein] + ATP = O-phospho-L-seryl-[protein] + ADP + H(+)</text>
        <dbReference type="Rhea" id="RHEA:17989"/>
        <dbReference type="Rhea" id="RHEA-COMP:9863"/>
        <dbReference type="Rhea" id="RHEA-COMP:11604"/>
        <dbReference type="ChEBI" id="CHEBI:15378"/>
        <dbReference type="ChEBI" id="CHEBI:29999"/>
        <dbReference type="ChEBI" id="CHEBI:30616"/>
        <dbReference type="ChEBI" id="CHEBI:83421"/>
        <dbReference type="ChEBI" id="CHEBI:456216"/>
        <dbReference type="EC" id="2.7.11.1"/>
    </reaction>
</comment>
<keyword evidence="6" id="KW-0418">Kinase</keyword>
<evidence type="ECO:0000313" key="15">
    <source>
        <dbReference type="Proteomes" id="UP001162131"/>
    </source>
</evidence>
<dbReference type="InterPro" id="IPR051131">
    <property type="entry name" value="NEK_Ser/Thr_kinase_NIMA"/>
</dbReference>
<evidence type="ECO:0000256" key="12">
    <source>
        <dbReference type="SAM" id="MobiDB-lite"/>
    </source>
</evidence>
<dbReference type="Pfam" id="PF00069">
    <property type="entry name" value="Pkinase"/>
    <property type="match status" value="1"/>
</dbReference>
<dbReference type="FunFam" id="1.10.510.10:FF:000571">
    <property type="entry name" value="Maternal embryonic leucine zipper kinase"/>
    <property type="match status" value="1"/>
</dbReference>
<gene>
    <name evidence="14" type="ORF">BSTOLATCC_MIC5483</name>
</gene>
<comment type="subunit">
    <text evidence="1">Monomer.</text>
</comment>
<keyword evidence="4" id="KW-0808">Transferase</keyword>
<dbReference type="InterPro" id="IPR000719">
    <property type="entry name" value="Prot_kinase_dom"/>
</dbReference>
<dbReference type="InterPro" id="IPR017441">
    <property type="entry name" value="Protein_kinase_ATP_BS"/>
</dbReference>
<keyword evidence="11" id="KW-0175">Coiled coil</keyword>
<dbReference type="Proteomes" id="UP001162131">
    <property type="component" value="Unassembled WGS sequence"/>
</dbReference>
<dbReference type="SUPFAM" id="SSF56112">
    <property type="entry name" value="Protein kinase-like (PK-like)"/>
    <property type="match status" value="1"/>
</dbReference>
<dbReference type="PROSITE" id="PS50011">
    <property type="entry name" value="PROTEIN_KINASE_DOM"/>
    <property type="match status" value="1"/>
</dbReference>
<evidence type="ECO:0000256" key="1">
    <source>
        <dbReference type="ARBA" id="ARBA00011245"/>
    </source>
</evidence>
<dbReference type="CDD" id="cd08215">
    <property type="entry name" value="STKc_Nek"/>
    <property type="match status" value="1"/>
</dbReference>
<keyword evidence="5 10" id="KW-0547">Nucleotide-binding</keyword>
<dbReference type="PROSITE" id="PS00107">
    <property type="entry name" value="PROTEIN_KINASE_ATP"/>
    <property type="match status" value="1"/>
</dbReference>
<organism evidence="14 15">
    <name type="scientific">Blepharisma stoltei</name>
    <dbReference type="NCBI Taxonomy" id="1481888"/>
    <lineage>
        <taxon>Eukaryota</taxon>
        <taxon>Sar</taxon>
        <taxon>Alveolata</taxon>
        <taxon>Ciliophora</taxon>
        <taxon>Postciliodesmatophora</taxon>
        <taxon>Heterotrichea</taxon>
        <taxon>Heterotrichida</taxon>
        <taxon>Blepharismidae</taxon>
        <taxon>Blepharisma</taxon>
    </lineage>
</organism>
<accession>A0AAU9IEC8</accession>
<dbReference type="InterPro" id="IPR011009">
    <property type="entry name" value="Kinase-like_dom_sf"/>
</dbReference>
<feature type="domain" description="Protein kinase" evidence="13">
    <location>
        <begin position="4"/>
        <end position="258"/>
    </location>
</feature>
<dbReference type="Gene3D" id="1.10.510.10">
    <property type="entry name" value="Transferase(Phosphotransferase) domain 1"/>
    <property type="match status" value="1"/>
</dbReference>
<evidence type="ECO:0000259" key="13">
    <source>
        <dbReference type="PROSITE" id="PS50011"/>
    </source>
</evidence>
<feature type="region of interest" description="Disordered" evidence="12">
    <location>
        <begin position="545"/>
        <end position="567"/>
    </location>
</feature>
<evidence type="ECO:0000256" key="10">
    <source>
        <dbReference type="PROSITE-ProRule" id="PRU10141"/>
    </source>
</evidence>
<dbReference type="PANTHER" id="PTHR44899:SF3">
    <property type="entry name" value="SERINE_THREONINE-PROTEIN KINASE NEK1"/>
    <property type="match status" value="1"/>
</dbReference>
<protein>
    <recommendedName>
        <fullName evidence="2">non-specific serine/threonine protein kinase</fullName>
        <ecNumber evidence="2">2.7.11.1</ecNumber>
    </recommendedName>
</protein>
<dbReference type="GO" id="GO:0005524">
    <property type="term" value="F:ATP binding"/>
    <property type="evidence" value="ECO:0007669"/>
    <property type="project" value="UniProtKB-UniRule"/>
</dbReference>
<feature type="coiled-coil region" evidence="11">
    <location>
        <begin position="483"/>
        <end position="530"/>
    </location>
</feature>
<feature type="compositionally biased region" description="Acidic residues" evidence="12">
    <location>
        <begin position="554"/>
        <end position="567"/>
    </location>
</feature>
<evidence type="ECO:0000256" key="11">
    <source>
        <dbReference type="SAM" id="Coils"/>
    </source>
</evidence>